<evidence type="ECO:0000256" key="1">
    <source>
        <dbReference type="SAM" id="MobiDB-lite"/>
    </source>
</evidence>
<sequence length="180" mass="19496">MEMFKHGANGYRRHGCRCQTCKDAHASERRRQRAKVNGGPGLSVVHGTFPALPAEPEPTVERGPVGTTESAVEAEIEALADAGRSWSPECARLENQIMIAARTIDKVIADGRVHLAPPYFRIITQSMAELKSILAPARIAGTRTAEDDMKAAQAEIEADFGGPLGSPDPADPYHLRTDRI</sequence>
<accession>A0ABP9SVF7</accession>
<reference evidence="3" key="1">
    <citation type="journal article" date="2019" name="Int. J. Syst. Evol. Microbiol.">
        <title>The Global Catalogue of Microorganisms (GCM) 10K type strain sequencing project: providing services to taxonomists for standard genome sequencing and annotation.</title>
        <authorList>
            <consortium name="The Broad Institute Genomics Platform"/>
            <consortium name="The Broad Institute Genome Sequencing Center for Infectious Disease"/>
            <person name="Wu L."/>
            <person name="Ma J."/>
        </authorList>
    </citation>
    <scope>NUCLEOTIDE SEQUENCE [LARGE SCALE GENOMIC DNA]</scope>
    <source>
        <strain evidence="3">JCM 18514</strain>
    </source>
</reference>
<feature type="compositionally biased region" description="Basic and acidic residues" evidence="1">
    <location>
        <begin position="171"/>
        <end position="180"/>
    </location>
</feature>
<evidence type="ECO:0000313" key="2">
    <source>
        <dbReference type="EMBL" id="GAA5201408.1"/>
    </source>
</evidence>
<protein>
    <recommendedName>
        <fullName evidence="4">Terminase small subunit</fullName>
    </recommendedName>
</protein>
<gene>
    <name evidence="2" type="ORF">GCM10023346_45750</name>
</gene>
<name>A0ABP9SVF7_9MICC</name>
<evidence type="ECO:0000313" key="3">
    <source>
        <dbReference type="Proteomes" id="UP001500200"/>
    </source>
</evidence>
<dbReference type="Proteomes" id="UP001500200">
    <property type="component" value="Unassembled WGS sequence"/>
</dbReference>
<dbReference type="EMBL" id="BAABKK010000035">
    <property type="protein sequence ID" value="GAA5201408.1"/>
    <property type="molecule type" value="Genomic_DNA"/>
</dbReference>
<organism evidence="2 3">
    <name type="scientific">Arthrobacter gyeryongensis</name>
    <dbReference type="NCBI Taxonomy" id="1650592"/>
    <lineage>
        <taxon>Bacteria</taxon>
        <taxon>Bacillati</taxon>
        <taxon>Actinomycetota</taxon>
        <taxon>Actinomycetes</taxon>
        <taxon>Micrococcales</taxon>
        <taxon>Micrococcaceae</taxon>
        <taxon>Arthrobacter</taxon>
    </lineage>
</organism>
<evidence type="ECO:0008006" key="4">
    <source>
        <dbReference type="Google" id="ProtNLM"/>
    </source>
</evidence>
<proteinExistence type="predicted"/>
<feature type="region of interest" description="Disordered" evidence="1">
    <location>
        <begin position="157"/>
        <end position="180"/>
    </location>
</feature>
<dbReference type="RefSeq" id="WP_345453042.1">
    <property type="nucleotide sequence ID" value="NZ_BAABKK010000035.1"/>
</dbReference>
<keyword evidence="3" id="KW-1185">Reference proteome</keyword>
<comment type="caution">
    <text evidence="2">The sequence shown here is derived from an EMBL/GenBank/DDBJ whole genome shotgun (WGS) entry which is preliminary data.</text>
</comment>